<organism evidence="1 2">
    <name type="scientific">Fusobacterium vincentii ATCC 49256</name>
    <dbReference type="NCBI Taxonomy" id="209882"/>
    <lineage>
        <taxon>Bacteria</taxon>
        <taxon>Fusobacteriati</taxon>
        <taxon>Fusobacteriota</taxon>
        <taxon>Fusobacteriia</taxon>
        <taxon>Fusobacteriales</taxon>
        <taxon>Fusobacteriaceae</taxon>
        <taxon>Fusobacterium</taxon>
    </lineage>
</organism>
<dbReference type="Proteomes" id="UP000006454">
    <property type="component" value="Unassembled WGS sequence"/>
</dbReference>
<name>Q7P569_FUSVC</name>
<reference evidence="1 2" key="1">
    <citation type="journal article" date="2003" name="Genome Res.">
        <title>Genome analysis of F. nucleatum sub spp vincentii and its comparison with the genome of F. nucleatum ATCC 25586.</title>
        <authorList>
            <person name="Kapatral V."/>
            <person name="Ivanova N."/>
            <person name="Anderson I."/>
            <person name="Reznik G."/>
            <person name="Bhattacharyya A."/>
            <person name="Gardner W.L."/>
            <person name="Mikhailova N."/>
            <person name="Lapidus A."/>
            <person name="Larsen N."/>
            <person name="D'Souza M."/>
            <person name="Walunas T."/>
            <person name="Haselkorn R."/>
            <person name="Overbeek R."/>
            <person name="Kyrpides N."/>
        </authorList>
    </citation>
    <scope>NUCLEOTIDE SEQUENCE [LARGE SCALE GENOMIC DNA]</scope>
    <source>
        <strain evidence="1 2">ATCC 49256</strain>
    </source>
</reference>
<proteinExistence type="predicted"/>
<protein>
    <submittedName>
        <fullName evidence="1">Uncharacterized protein</fullName>
    </submittedName>
</protein>
<gene>
    <name evidence="1" type="ORF">FNV0837</name>
</gene>
<sequence>MGAELKSSKYINDTEFVEAFMEESIAYKFNNERGIAPDYGALGQGKGKDYIDPKGNIILINNNEGCYNCNSFMNTLAERLEITNFNRDMPGLDPGSNTIIDGKYFKKIKLDRQK</sequence>
<evidence type="ECO:0000313" key="2">
    <source>
        <dbReference type="Proteomes" id="UP000006454"/>
    </source>
</evidence>
<comment type="caution">
    <text evidence="1">The sequence shown here is derived from an EMBL/GenBank/DDBJ whole genome shotgun (WGS) entry which is preliminary data.</text>
</comment>
<dbReference type="EMBL" id="AABF01000082">
    <property type="protein sequence ID" value="EAA23805.1"/>
    <property type="molecule type" value="Genomic_DNA"/>
</dbReference>
<accession>Q7P569</accession>
<evidence type="ECO:0000313" key="1">
    <source>
        <dbReference type="EMBL" id="EAA23805.1"/>
    </source>
</evidence>
<dbReference type="AlphaFoldDB" id="Q7P569"/>